<feature type="compositionally biased region" description="Basic and acidic residues" evidence="1">
    <location>
        <begin position="52"/>
        <end position="76"/>
    </location>
</feature>
<proteinExistence type="predicted"/>
<dbReference type="EMBL" id="BOOP01000003">
    <property type="protein sequence ID" value="GII36006.1"/>
    <property type="molecule type" value="Genomic_DNA"/>
</dbReference>
<feature type="region of interest" description="Disordered" evidence="1">
    <location>
        <begin position="33"/>
        <end position="105"/>
    </location>
</feature>
<evidence type="ECO:0000313" key="2">
    <source>
        <dbReference type="EMBL" id="GII36006.1"/>
    </source>
</evidence>
<evidence type="ECO:0000256" key="1">
    <source>
        <dbReference type="SAM" id="MobiDB-lite"/>
    </source>
</evidence>
<name>A0A8J3XCW2_9ACTN</name>
<evidence type="ECO:0000313" key="3">
    <source>
        <dbReference type="Proteomes" id="UP000622547"/>
    </source>
</evidence>
<organism evidence="2 3">
    <name type="scientific">Planotetraspora phitsanulokensis</name>
    <dbReference type="NCBI Taxonomy" id="575192"/>
    <lineage>
        <taxon>Bacteria</taxon>
        <taxon>Bacillati</taxon>
        <taxon>Actinomycetota</taxon>
        <taxon>Actinomycetes</taxon>
        <taxon>Streptosporangiales</taxon>
        <taxon>Streptosporangiaceae</taxon>
        <taxon>Planotetraspora</taxon>
    </lineage>
</organism>
<sequence length="159" mass="17478">MAPRLEEARISGYDEPALAGLKVDDESLDVVRGHQHLSGAPPEVHRLVQTSDRQDEDRKGATDEDQEQCTRDHRTSSESAPPDSPSPTACNAYSHGHPLDQDCSYWSPYAAGEQRTEAGCLTSGGSHSRPRRRRPGPARFPLPPPSIYDLKARLIIQGK</sequence>
<dbReference type="AlphaFoldDB" id="A0A8J3XCW2"/>
<feature type="region of interest" description="Disordered" evidence="1">
    <location>
        <begin position="117"/>
        <end position="145"/>
    </location>
</feature>
<comment type="caution">
    <text evidence="2">The sequence shown here is derived from an EMBL/GenBank/DDBJ whole genome shotgun (WGS) entry which is preliminary data.</text>
</comment>
<protein>
    <submittedName>
        <fullName evidence="2">Uncharacterized protein</fullName>
    </submittedName>
</protein>
<keyword evidence="3" id="KW-1185">Reference proteome</keyword>
<reference evidence="2 3" key="1">
    <citation type="submission" date="2021-01" db="EMBL/GenBank/DDBJ databases">
        <title>Whole genome shotgun sequence of Planotetraspora phitsanulokensis NBRC 104273.</title>
        <authorList>
            <person name="Komaki H."/>
            <person name="Tamura T."/>
        </authorList>
    </citation>
    <scope>NUCLEOTIDE SEQUENCE [LARGE SCALE GENOMIC DNA]</scope>
    <source>
        <strain evidence="2 3">NBRC 104273</strain>
    </source>
</reference>
<accession>A0A8J3XCW2</accession>
<gene>
    <name evidence="2" type="ORF">Pph01_10090</name>
</gene>
<dbReference type="Proteomes" id="UP000622547">
    <property type="component" value="Unassembled WGS sequence"/>
</dbReference>